<sequence>MGQACVLQFCFPRLLANLFHRVHTLHTTCIKKNNGLPGREGAWLGRRISGLRRALYW</sequence>
<accession>A0A9P6DLR8</accession>
<comment type="caution">
    <text evidence="1">The sequence shown here is derived from an EMBL/GenBank/DDBJ whole genome shotgun (WGS) entry which is preliminary data.</text>
</comment>
<protein>
    <submittedName>
        <fullName evidence="1">Uncharacterized protein</fullName>
    </submittedName>
</protein>
<proteinExistence type="predicted"/>
<reference evidence="1" key="1">
    <citation type="journal article" date="2020" name="Nat. Commun.">
        <title>Large-scale genome sequencing of mycorrhizal fungi provides insights into the early evolution of symbiotic traits.</title>
        <authorList>
            <person name="Miyauchi S."/>
            <person name="Kiss E."/>
            <person name="Kuo A."/>
            <person name="Drula E."/>
            <person name="Kohler A."/>
            <person name="Sanchez-Garcia M."/>
            <person name="Morin E."/>
            <person name="Andreopoulos B."/>
            <person name="Barry K.W."/>
            <person name="Bonito G."/>
            <person name="Buee M."/>
            <person name="Carver A."/>
            <person name="Chen C."/>
            <person name="Cichocki N."/>
            <person name="Clum A."/>
            <person name="Culley D."/>
            <person name="Crous P.W."/>
            <person name="Fauchery L."/>
            <person name="Girlanda M."/>
            <person name="Hayes R.D."/>
            <person name="Keri Z."/>
            <person name="LaButti K."/>
            <person name="Lipzen A."/>
            <person name="Lombard V."/>
            <person name="Magnuson J."/>
            <person name="Maillard F."/>
            <person name="Murat C."/>
            <person name="Nolan M."/>
            <person name="Ohm R.A."/>
            <person name="Pangilinan J."/>
            <person name="Pereira M.F."/>
            <person name="Perotto S."/>
            <person name="Peter M."/>
            <person name="Pfister S."/>
            <person name="Riley R."/>
            <person name="Sitrit Y."/>
            <person name="Stielow J.B."/>
            <person name="Szollosi G."/>
            <person name="Zifcakova L."/>
            <person name="Stursova M."/>
            <person name="Spatafora J.W."/>
            <person name="Tedersoo L."/>
            <person name="Vaario L.M."/>
            <person name="Yamada A."/>
            <person name="Yan M."/>
            <person name="Wang P."/>
            <person name="Xu J."/>
            <person name="Bruns T."/>
            <person name="Baldrian P."/>
            <person name="Vilgalys R."/>
            <person name="Dunand C."/>
            <person name="Henrissat B."/>
            <person name="Grigoriev I.V."/>
            <person name="Hibbett D."/>
            <person name="Nagy L.G."/>
            <person name="Martin F.M."/>
        </authorList>
    </citation>
    <scope>NUCLEOTIDE SEQUENCE</scope>
    <source>
        <strain evidence="1">UP504</strain>
    </source>
</reference>
<evidence type="ECO:0000313" key="2">
    <source>
        <dbReference type="Proteomes" id="UP000886523"/>
    </source>
</evidence>
<feature type="non-terminal residue" evidence="1">
    <location>
        <position position="57"/>
    </location>
</feature>
<keyword evidence="2" id="KW-1185">Reference proteome</keyword>
<dbReference type="EMBL" id="MU129122">
    <property type="protein sequence ID" value="KAF9506137.1"/>
    <property type="molecule type" value="Genomic_DNA"/>
</dbReference>
<dbReference type="Proteomes" id="UP000886523">
    <property type="component" value="Unassembled WGS sequence"/>
</dbReference>
<gene>
    <name evidence="1" type="ORF">BS47DRAFT_1353118</name>
</gene>
<organism evidence="1 2">
    <name type="scientific">Hydnum rufescens UP504</name>
    <dbReference type="NCBI Taxonomy" id="1448309"/>
    <lineage>
        <taxon>Eukaryota</taxon>
        <taxon>Fungi</taxon>
        <taxon>Dikarya</taxon>
        <taxon>Basidiomycota</taxon>
        <taxon>Agaricomycotina</taxon>
        <taxon>Agaricomycetes</taxon>
        <taxon>Cantharellales</taxon>
        <taxon>Hydnaceae</taxon>
        <taxon>Hydnum</taxon>
    </lineage>
</organism>
<evidence type="ECO:0000313" key="1">
    <source>
        <dbReference type="EMBL" id="KAF9506137.1"/>
    </source>
</evidence>
<name>A0A9P6DLR8_9AGAM</name>
<dbReference type="AlphaFoldDB" id="A0A9P6DLR8"/>